<dbReference type="Gene3D" id="3.80.10.10">
    <property type="entry name" value="Ribonuclease Inhibitor"/>
    <property type="match status" value="2"/>
</dbReference>
<evidence type="ECO:0000256" key="2">
    <source>
        <dbReference type="ARBA" id="ARBA00022614"/>
    </source>
</evidence>
<feature type="domain" description="TIR" evidence="8">
    <location>
        <begin position="13"/>
        <end position="179"/>
    </location>
</feature>
<dbReference type="Gramene" id="arahy.Tifrunner.gnm2.ann2.Ah08g332100.1">
    <property type="protein sequence ID" value="arahy.Tifrunner.gnm2.ann2.Ah08g332100.1-CDS"/>
    <property type="gene ID" value="arahy.Tifrunner.gnm2.ann2.Ah08g332100"/>
</dbReference>
<dbReference type="InterPro" id="IPR058546">
    <property type="entry name" value="RPS4B/Roq1-like_LRR"/>
</dbReference>
<dbReference type="EMBL" id="SDMP01000008">
    <property type="protein sequence ID" value="RYR44714.1"/>
    <property type="molecule type" value="Genomic_DNA"/>
</dbReference>
<dbReference type="SUPFAM" id="SSF52058">
    <property type="entry name" value="L domain-like"/>
    <property type="match status" value="1"/>
</dbReference>
<dbReference type="Pfam" id="PF20160">
    <property type="entry name" value="C-JID"/>
    <property type="match status" value="1"/>
</dbReference>
<evidence type="ECO:0000256" key="7">
    <source>
        <dbReference type="ARBA" id="ARBA00047304"/>
    </source>
</evidence>
<comment type="catalytic activity">
    <reaction evidence="7">
        <text>NAD(+) + H2O = ADP-D-ribose + nicotinamide + H(+)</text>
        <dbReference type="Rhea" id="RHEA:16301"/>
        <dbReference type="ChEBI" id="CHEBI:15377"/>
        <dbReference type="ChEBI" id="CHEBI:15378"/>
        <dbReference type="ChEBI" id="CHEBI:17154"/>
        <dbReference type="ChEBI" id="CHEBI:57540"/>
        <dbReference type="ChEBI" id="CHEBI:57967"/>
        <dbReference type="EC" id="3.2.2.6"/>
    </reaction>
    <physiologicalReaction direction="left-to-right" evidence="7">
        <dbReference type="Rhea" id="RHEA:16302"/>
    </physiologicalReaction>
</comment>
<dbReference type="SUPFAM" id="SSF52200">
    <property type="entry name" value="Toll/Interleukin receptor TIR domain"/>
    <property type="match status" value="1"/>
</dbReference>
<dbReference type="InterPro" id="IPR045344">
    <property type="entry name" value="C-JID"/>
</dbReference>
<gene>
    <name evidence="9" type="ORF">Ahy_A08g040999</name>
</gene>
<evidence type="ECO:0000313" key="9">
    <source>
        <dbReference type="EMBL" id="RYR44714.1"/>
    </source>
</evidence>
<reference evidence="9 10" key="1">
    <citation type="submission" date="2019-01" db="EMBL/GenBank/DDBJ databases">
        <title>Sequencing of cultivated peanut Arachis hypogaea provides insights into genome evolution and oil improvement.</title>
        <authorList>
            <person name="Chen X."/>
        </authorList>
    </citation>
    <scope>NUCLEOTIDE SEQUENCE [LARGE SCALE GENOMIC DNA]</scope>
    <source>
        <strain evidence="10">cv. Fuhuasheng</strain>
        <tissue evidence="9">Leaves</tissue>
    </source>
</reference>
<dbReference type="Pfam" id="PF23286">
    <property type="entry name" value="LRR_13"/>
    <property type="match status" value="1"/>
</dbReference>
<dbReference type="Proteomes" id="UP000289738">
    <property type="component" value="Chromosome A08"/>
</dbReference>
<dbReference type="InterPro" id="IPR058192">
    <property type="entry name" value="WHD_ROQ1-like"/>
</dbReference>
<evidence type="ECO:0000256" key="4">
    <source>
        <dbReference type="ARBA" id="ARBA00022801"/>
    </source>
</evidence>
<dbReference type="GO" id="GO:0006952">
    <property type="term" value="P:defense response"/>
    <property type="evidence" value="ECO:0007669"/>
    <property type="project" value="InterPro"/>
</dbReference>
<evidence type="ECO:0000259" key="8">
    <source>
        <dbReference type="PROSITE" id="PS50104"/>
    </source>
</evidence>
<evidence type="ECO:0000256" key="3">
    <source>
        <dbReference type="ARBA" id="ARBA00022737"/>
    </source>
</evidence>
<dbReference type="InterPro" id="IPR002182">
    <property type="entry name" value="NB-ARC"/>
</dbReference>
<dbReference type="GO" id="GO:0043531">
    <property type="term" value="F:ADP binding"/>
    <property type="evidence" value="ECO:0007669"/>
    <property type="project" value="InterPro"/>
</dbReference>
<dbReference type="Gene3D" id="3.40.50.10140">
    <property type="entry name" value="Toll/interleukin-1 receptor homology (TIR) domain"/>
    <property type="match status" value="1"/>
</dbReference>
<dbReference type="PROSITE" id="PS50104">
    <property type="entry name" value="TIR"/>
    <property type="match status" value="1"/>
</dbReference>
<keyword evidence="10" id="KW-1185">Reference proteome</keyword>
<dbReference type="Pfam" id="PF01582">
    <property type="entry name" value="TIR"/>
    <property type="match status" value="1"/>
</dbReference>
<dbReference type="SMART" id="SM00255">
    <property type="entry name" value="TIR"/>
    <property type="match status" value="1"/>
</dbReference>
<protein>
    <recommendedName>
        <fullName evidence="1">ADP-ribosyl cyclase/cyclic ADP-ribose hydrolase</fullName>
        <ecNumber evidence="1">3.2.2.6</ecNumber>
    </recommendedName>
</protein>
<keyword evidence="3" id="KW-0677">Repeat</keyword>
<dbReference type="InterPro" id="IPR035897">
    <property type="entry name" value="Toll_tir_struct_dom_sf"/>
</dbReference>
<dbReference type="SMR" id="A0A445C1C2"/>
<organism evidence="9 10">
    <name type="scientific">Arachis hypogaea</name>
    <name type="common">Peanut</name>
    <dbReference type="NCBI Taxonomy" id="3818"/>
    <lineage>
        <taxon>Eukaryota</taxon>
        <taxon>Viridiplantae</taxon>
        <taxon>Streptophyta</taxon>
        <taxon>Embryophyta</taxon>
        <taxon>Tracheophyta</taxon>
        <taxon>Spermatophyta</taxon>
        <taxon>Magnoliopsida</taxon>
        <taxon>eudicotyledons</taxon>
        <taxon>Gunneridae</taxon>
        <taxon>Pentapetalae</taxon>
        <taxon>rosids</taxon>
        <taxon>fabids</taxon>
        <taxon>Fabales</taxon>
        <taxon>Fabaceae</taxon>
        <taxon>Papilionoideae</taxon>
        <taxon>50 kb inversion clade</taxon>
        <taxon>dalbergioids sensu lato</taxon>
        <taxon>Dalbergieae</taxon>
        <taxon>Pterocarpus clade</taxon>
        <taxon>Arachis</taxon>
    </lineage>
</organism>
<evidence type="ECO:0000256" key="6">
    <source>
        <dbReference type="ARBA" id="ARBA00023027"/>
    </source>
</evidence>
<dbReference type="InterPro" id="IPR000157">
    <property type="entry name" value="TIR_dom"/>
</dbReference>
<dbReference type="Pfam" id="PF23282">
    <property type="entry name" value="WHD_ROQ1"/>
    <property type="match status" value="1"/>
</dbReference>
<keyword evidence="5" id="KW-0611">Plant defense</keyword>
<dbReference type="EC" id="3.2.2.6" evidence="1"/>
<accession>A0A445C1C2</accession>
<name>A0A445C1C2_ARAHY</name>
<evidence type="ECO:0000313" key="10">
    <source>
        <dbReference type="Proteomes" id="UP000289738"/>
    </source>
</evidence>
<dbReference type="Gene3D" id="3.40.50.300">
    <property type="entry name" value="P-loop containing nucleotide triphosphate hydrolases"/>
    <property type="match status" value="1"/>
</dbReference>
<evidence type="ECO:0000256" key="5">
    <source>
        <dbReference type="ARBA" id="ARBA00022821"/>
    </source>
</evidence>
<dbReference type="InterPro" id="IPR032675">
    <property type="entry name" value="LRR_dom_sf"/>
</dbReference>
<dbReference type="PANTHER" id="PTHR11017:SF559">
    <property type="entry name" value="DISEASE RESISTANCE PROTEIN CHL1"/>
    <property type="match status" value="1"/>
</dbReference>
<proteinExistence type="predicted"/>
<dbReference type="SUPFAM" id="SSF52540">
    <property type="entry name" value="P-loop containing nucleoside triphosphate hydrolases"/>
    <property type="match status" value="1"/>
</dbReference>
<dbReference type="InterPro" id="IPR027417">
    <property type="entry name" value="P-loop_NTPase"/>
</dbReference>
<keyword evidence="6" id="KW-0520">NAD</keyword>
<dbReference type="Gene3D" id="1.10.8.430">
    <property type="entry name" value="Helical domain of apoptotic protease-activating factors"/>
    <property type="match status" value="1"/>
</dbReference>
<dbReference type="Pfam" id="PF00931">
    <property type="entry name" value="NB-ARC"/>
    <property type="match status" value="1"/>
</dbReference>
<dbReference type="PRINTS" id="PR00364">
    <property type="entry name" value="DISEASERSIST"/>
</dbReference>
<keyword evidence="2" id="KW-0433">Leucine-rich repeat</keyword>
<dbReference type="OrthoDB" id="1357022at2759"/>
<evidence type="ECO:0000256" key="1">
    <source>
        <dbReference type="ARBA" id="ARBA00011982"/>
    </source>
</evidence>
<dbReference type="PANTHER" id="PTHR11017">
    <property type="entry name" value="LEUCINE-RICH REPEAT-CONTAINING PROTEIN"/>
    <property type="match status" value="1"/>
</dbReference>
<comment type="caution">
    <text evidence="9">The sequence shown here is derived from an EMBL/GenBank/DDBJ whole genome shotgun (WGS) entry which is preliminary data.</text>
</comment>
<dbReference type="AlphaFoldDB" id="A0A445C1C2"/>
<keyword evidence="4" id="KW-0378">Hydrolase</keyword>
<dbReference type="FunFam" id="3.40.50.10140:FF:000007">
    <property type="entry name" value="Disease resistance protein (TIR-NBS-LRR class)"/>
    <property type="match status" value="1"/>
</dbReference>
<dbReference type="InterPro" id="IPR042197">
    <property type="entry name" value="Apaf_helical"/>
</dbReference>
<dbReference type="GO" id="GO:0061809">
    <property type="term" value="F:NAD+ nucleosidase activity, cyclic ADP-ribose generating"/>
    <property type="evidence" value="ECO:0007669"/>
    <property type="project" value="UniProtKB-EC"/>
</dbReference>
<dbReference type="GO" id="GO:0007165">
    <property type="term" value="P:signal transduction"/>
    <property type="evidence" value="ECO:0007669"/>
    <property type="project" value="InterPro"/>
</dbReference>
<dbReference type="InterPro" id="IPR044974">
    <property type="entry name" value="Disease_R_plants"/>
</dbReference>
<sequence>MASTSSSSSTLSCKYHVFLSFRGEDTRSAFTSHLYAALTRKGITTFIDDTNLRKGDVISHELLTAIENSIFAIIVLSPNYASSSWCLDELQKILECKHKLGQHVEAVFYGVEPSDVRHQKGTFEEAFRKHEHRFGQESDKVRKWRDALTQVAGYSGWTSKNQNEAALVENISQSIHKKLIPNLPSSMNKLVGIDSRVEQVISHIGIGLNDVRYIGICGMGGIGKTTTARIVYEAIQSEFEVSYFLANVRETCEKNGIVQAQKELVGHINGSSSNLINEHDGRRIIRASLCHKKVLLVLDDINEEKQLKNLAEEQDWFGSGSRIIITTRDMHLLKIHDAYEIYNVEVLGESESFDLFHLKAFKQRKPAEEYLDLSKQAVKYCAGLPLALEVLGSHLCGRPVKDWHSALGKLKSIPHVDIFDTLKISYDGLDTMDKDIFLDIAYLFKGRSKDGVIKILEWCGYHAEIGISTLIDRSLLTIKNGILEMHDLVEKMGKHIVIQESPNDPSKRSRLRGYEDINPVLTRNKGTEATHSIVLDNMKVYEEQNEVHWRDLTFSNICQLKLLILDGVKAPILSYIPPSLRVLSWIECPMETLPFMDHYYELVEISVSYSSSIVQVWHGKKFLEKLKYLYLSYCHRLKQIPDFSEAPNLEILHVEWCGELNDFPSYLTCHKSLVKLILFCCSSLETLGSKLEMSSLEELDLSFCTSMRKLAEFGECMKHLSVLSLSETAIEELPTTVGCLVGLKELHLDGCKRLTCLPDSIQKLKSLTLLDLSGCPNVLQSLHFLSSLTSLDTLGLSGCFVTSQESWSFDLGNLASLTDLDLSYNDFIRVPINIHELPRLRCLDLDYCPNLKVLPELPSSIRELYARHSESLDTWHWNVISKVCCGFAASANHHSYGLLQMWVAQKQIKIFGLTIGEEIPLWFVHQEEGNGVTVTLPHNETMALALCFRLRPTNSRPKFGRDLSVICNGKEFIKQEHLTAACETKNSQHFILCLTSDYFVDQFCQDCRFQLVLPWDVKMKVESCGARWVCKQDIQDLKKSGTQTSKRKATFDLNF</sequence>